<name>A0A5J6SIL6_9BACI</name>
<dbReference type="AlphaFoldDB" id="A0A5J6SIL6"/>
<dbReference type="Proteomes" id="UP000325517">
    <property type="component" value="Chromosome"/>
</dbReference>
<evidence type="ECO:0000313" key="1">
    <source>
        <dbReference type="EMBL" id="QFF97419.1"/>
    </source>
</evidence>
<accession>A0A5J6SIL6</accession>
<keyword evidence="2" id="KW-1185">Reference proteome</keyword>
<gene>
    <name evidence="1" type="ORF">PB01_00465</name>
</gene>
<reference evidence="1 2" key="1">
    <citation type="submission" date="2018-07" db="EMBL/GenBank/DDBJ databases">
        <title>Complete genome sequence of Psychrobacillus sp. PB01, isolated from iceberg, and comparative genome analysis of Psychrobacillus strains.</title>
        <authorList>
            <person name="Lee P.C."/>
        </authorList>
    </citation>
    <scope>NUCLEOTIDE SEQUENCE [LARGE SCALE GENOMIC DNA]</scope>
    <source>
        <strain evidence="1 2">PB01</strain>
    </source>
</reference>
<dbReference type="EMBL" id="CP031223">
    <property type="protein sequence ID" value="QFF97419.1"/>
    <property type="molecule type" value="Genomic_DNA"/>
</dbReference>
<proteinExistence type="predicted"/>
<organism evidence="1 2">
    <name type="scientific">Psychrobacillus glaciei</name>
    <dbReference type="NCBI Taxonomy" id="2283160"/>
    <lineage>
        <taxon>Bacteria</taxon>
        <taxon>Bacillati</taxon>
        <taxon>Bacillota</taxon>
        <taxon>Bacilli</taxon>
        <taxon>Bacillales</taxon>
        <taxon>Bacillaceae</taxon>
        <taxon>Psychrobacillus</taxon>
    </lineage>
</organism>
<protein>
    <submittedName>
        <fullName evidence="1">Uncharacterized protein</fullName>
    </submittedName>
</protein>
<sequence length="67" mass="8133">MKEKVLEKKLRKSLVISFTRWYSYQVVILTTDFFKKRNKKVVDINNEVCYDIKVAKTTQQQKTKHEH</sequence>
<evidence type="ECO:0000313" key="2">
    <source>
        <dbReference type="Proteomes" id="UP000325517"/>
    </source>
</evidence>
<dbReference type="KEGG" id="psyo:PB01_00465"/>